<keyword evidence="2" id="KW-1185">Reference proteome</keyword>
<evidence type="ECO:0008006" key="3">
    <source>
        <dbReference type="Google" id="ProtNLM"/>
    </source>
</evidence>
<dbReference type="OrthoDB" id="5421601at2759"/>
<dbReference type="AlphaFoldDB" id="A0A2V1E5L9"/>
<dbReference type="STRING" id="97972.A0A2V1E5L9"/>
<gene>
    <name evidence="1" type="ORF">DM02DRAFT_99594</name>
</gene>
<dbReference type="Proteomes" id="UP000244855">
    <property type="component" value="Unassembled WGS sequence"/>
</dbReference>
<protein>
    <recommendedName>
        <fullName evidence="3">F-box domain-containing protein</fullName>
    </recommendedName>
</protein>
<proteinExistence type="predicted"/>
<evidence type="ECO:0000313" key="2">
    <source>
        <dbReference type="Proteomes" id="UP000244855"/>
    </source>
</evidence>
<name>A0A2V1E5L9_9PLEO</name>
<reference evidence="1 2" key="1">
    <citation type="journal article" date="2018" name="Sci. Rep.">
        <title>Comparative genomics provides insights into the lifestyle and reveals functional heterogeneity of dark septate endophytic fungi.</title>
        <authorList>
            <person name="Knapp D.G."/>
            <person name="Nemeth J.B."/>
            <person name="Barry K."/>
            <person name="Hainaut M."/>
            <person name="Henrissat B."/>
            <person name="Johnson J."/>
            <person name="Kuo A."/>
            <person name="Lim J.H.P."/>
            <person name="Lipzen A."/>
            <person name="Nolan M."/>
            <person name="Ohm R.A."/>
            <person name="Tamas L."/>
            <person name="Grigoriev I.V."/>
            <person name="Spatafora J.W."/>
            <person name="Nagy L.G."/>
            <person name="Kovacs G.M."/>
        </authorList>
    </citation>
    <scope>NUCLEOTIDE SEQUENCE [LARGE SCALE GENOMIC DNA]</scope>
    <source>
        <strain evidence="1 2">DSE2036</strain>
    </source>
</reference>
<sequence length="521" mass="59389">MGLLNIPLEILDVILDLSLPLGIEGLALSCKALYERATPQIRRHNALKRMWRCTNNQRTRRTDDTLQILYDIYLEPLAAQYIEVLDLWDNRIGNDGHFLLPSQWPHEIPESRGIEPNAPSSINFREDPRAMENLKEFIAESFKIARCEVNMEEVWADIMTAEMHPEEDDYKESPWTVVSLLTLLPNVTTLRLPGWWDGPETEIINAFESLFRAANRSNGQPGSLRKLKTILPFMDIGYEQKTPLQSVQGFMMPSSMRELYLVSAVAVDDGYTGRPFVWSFPELTSSITRMELVACCMDADGISALVSHTPNLAILKYSHQTKYHGCQHDWNPGTFIEAVGNYCGHSITELALTIETLYGSIVNGASSFRSYPHLRKLEIDIEIFCGPPVESGQRLGEDSYLPDGDSPWTRIDIPCIGSMLPESIKEVQINISHDKPDREALNALLKNLREQRAERLHILERVIIRQYNTGTLQDVADRAGATLELQEESVYGPYRRSHFPEWKRKFFDRVKLLLEGIDSPE</sequence>
<dbReference type="EMBL" id="KZ805314">
    <property type="protein sequence ID" value="PVI05422.1"/>
    <property type="molecule type" value="Genomic_DNA"/>
</dbReference>
<evidence type="ECO:0000313" key="1">
    <source>
        <dbReference type="EMBL" id="PVI05422.1"/>
    </source>
</evidence>
<organism evidence="1 2">
    <name type="scientific">Periconia macrospinosa</name>
    <dbReference type="NCBI Taxonomy" id="97972"/>
    <lineage>
        <taxon>Eukaryota</taxon>
        <taxon>Fungi</taxon>
        <taxon>Dikarya</taxon>
        <taxon>Ascomycota</taxon>
        <taxon>Pezizomycotina</taxon>
        <taxon>Dothideomycetes</taxon>
        <taxon>Pleosporomycetidae</taxon>
        <taxon>Pleosporales</taxon>
        <taxon>Massarineae</taxon>
        <taxon>Periconiaceae</taxon>
        <taxon>Periconia</taxon>
    </lineage>
</organism>
<accession>A0A2V1E5L9</accession>